<protein>
    <recommendedName>
        <fullName evidence="3">RCC1/BLIP-II protein</fullName>
    </recommendedName>
</protein>
<reference evidence="1 2" key="1">
    <citation type="journal article" date="2016" name="Mol. Biol. Evol.">
        <title>Comparative Genomics of Early-Diverging Mushroom-Forming Fungi Provides Insights into the Origins of Lignocellulose Decay Capabilities.</title>
        <authorList>
            <person name="Nagy L.G."/>
            <person name="Riley R."/>
            <person name="Tritt A."/>
            <person name="Adam C."/>
            <person name="Daum C."/>
            <person name="Floudas D."/>
            <person name="Sun H."/>
            <person name="Yadav J.S."/>
            <person name="Pangilinan J."/>
            <person name="Larsson K.H."/>
            <person name="Matsuura K."/>
            <person name="Barry K."/>
            <person name="Labutti K."/>
            <person name="Kuo R."/>
            <person name="Ohm R.A."/>
            <person name="Bhattacharya S.S."/>
            <person name="Shirouzu T."/>
            <person name="Yoshinaga Y."/>
            <person name="Martin F.M."/>
            <person name="Grigoriev I.V."/>
            <person name="Hibbett D.S."/>
        </authorList>
    </citation>
    <scope>NUCLEOTIDE SEQUENCE [LARGE SCALE GENOMIC DNA]</scope>
    <source>
        <strain evidence="1 2">HHB12029</strain>
    </source>
</reference>
<keyword evidence="2" id="KW-1185">Reference proteome</keyword>
<dbReference type="OrthoDB" id="10256179at2759"/>
<dbReference type="GO" id="GO:0034551">
    <property type="term" value="P:mitochondrial respiratory chain complex III assembly"/>
    <property type="evidence" value="ECO:0007669"/>
    <property type="project" value="TreeGrafter"/>
</dbReference>
<evidence type="ECO:0000313" key="1">
    <source>
        <dbReference type="EMBL" id="KZV90442.1"/>
    </source>
</evidence>
<evidence type="ECO:0008006" key="3">
    <source>
        <dbReference type="Google" id="ProtNLM"/>
    </source>
</evidence>
<sequence length="259" mass="27440">MSASLVRGAARRAQPVALALAAGSAVSVTVWSLQTRKYANDDAGASKPAPPVVVAVPTNWDASTLVWGSNKSKLISPEASAADSFRSPAALDLQLPPVRDLALAATHGALVDARGDVYQWGDGHFGTRSVDNREPMATLKGKRLEPMGVHALSVSPAPSGHVLLTLDTISRFGTGGDAPARRDLLVWGMNQSSQLGNGARKSLATPQHLEDAAGNRAMLGEKWTRVLDLQGNVWGRNVKVEQRVVAGHDCSIAYWKIVE</sequence>
<dbReference type="Proteomes" id="UP000077266">
    <property type="component" value="Unassembled WGS sequence"/>
</dbReference>
<dbReference type="STRING" id="1314781.A0A165GFH9"/>
<accession>A0A165GFH9</accession>
<dbReference type="GO" id="GO:0005743">
    <property type="term" value="C:mitochondrial inner membrane"/>
    <property type="evidence" value="ECO:0007669"/>
    <property type="project" value="TreeGrafter"/>
</dbReference>
<evidence type="ECO:0000313" key="2">
    <source>
        <dbReference type="Proteomes" id="UP000077266"/>
    </source>
</evidence>
<dbReference type="InterPro" id="IPR053245">
    <property type="entry name" value="MitoProcess-Associated"/>
</dbReference>
<dbReference type="PANTHER" id="PTHR47563:SF1">
    <property type="entry name" value="PROTEIN FMP25, MITOCHONDRIAL"/>
    <property type="match status" value="1"/>
</dbReference>
<dbReference type="Gene3D" id="2.130.10.30">
    <property type="entry name" value="Regulator of chromosome condensation 1/beta-lactamase-inhibitor protein II"/>
    <property type="match status" value="1"/>
</dbReference>
<dbReference type="InParanoid" id="A0A165GFH9"/>
<dbReference type="PANTHER" id="PTHR47563">
    <property type="entry name" value="PROTEIN FMP25, MITOCHONDRIAL"/>
    <property type="match status" value="1"/>
</dbReference>
<dbReference type="AlphaFoldDB" id="A0A165GFH9"/>
<proteinExistence type="predicted"/>
<dbReference type="EMBL" id="KV426049">
    <property type="protein sequence ID" value="KZV90442.1"/>
    <property type="molecule type" value="Genomic_DNA"/>
</dbReference>
<name>A0A165GFH9_EXIGL</name>
<dbReference type="InterPro" id="IPR009091">
    <property type="entry name" value="RCC1/BLIP-II"/>
</dbReference>
<gene>
    <name evidence="1" type="ORF">EXIGLDRAFT_837841</name>
</gene>
<dbReference type="SUPFAM" id="SSF50985">
    <property type="entry name" value="RCC1/BLIP-II"/>
    <property type="match status" value="1"/>
</dbReference>
<organism evidence="1 2">
    <name type="scientific">Exidia glandulosa HHB12029</name>
    <dbReference type="NCBI Taxonomy" id="1314781"/>
    <lineage>
        <taxon>Eukaryota</taxon>
        <taxon>Fungi</taxon>
        <taxon>Dikarya</taxon>
        <taxon>Basidiomycota</taxon>
        <taxon>Agaricomycotina</taxon>
        <taxon>Agaricomycetes</taxon>
        <taxon>Auriculariales</taxon>
        <taxon>Exidiaceae</taxon>
        <taxon>Exidia</taxon>
    </lineage>
</organism>